<proteinExistence type="predicted"/>
<evidence type="ECO:0000313" key="7">
    <source>
        <dbReference type="Proteomes" id="UP000095209"/>
    </source>
</evidence>
<feature type="transmembrane region" description="Helical" evidence="5">
    <location>
        <begin position="38"/>
        <end position="63"/>
    </location>
</feature>
<feature type="transmembrane region" description="Helical" evidence="5">
    <location>
        <begin position="137"/>
        <end position="156"/>
    </location>
</feature>
<dbReference type="EMBL" id="MJEH01000044">
    <property type="protein sequence ID" value="OEH91867.1"/>
    <property type="molecule type" value="Genomic_DNA"/>
</dbReference>
<keyword evidence="3 5" id="KW-1133">Transmembrane helix</keyword>
<dbReference type="STRING" id="1305675.BFG57_03790"/>
<evidence type="ECO:0000256" key="2">
    <source>
        <dbReference type="ARBA" id="ARBA00022692"/>
    </source>
</evidence>
<dbReference type="PANTHER" id="PTHR35529">
    <property type="entry name" value="MANGANESE EFFLUX PUMP MNTP-RELATED"/>
    <property type="match status" value="1"/>
</dbReference>
<sequence length="211" mass="22680">MGYFLSLLLLALAVSLDSFSVGFTYGLRKMSLPLKSIFIIACCTIITMLIAMAGGTLLALWLSPSAAERVGGIVLMGIGAWVLYQFFRPERENEPNNEPKVLLKFEIKSIGLVIQILRNSMVADIDGSGTITGIEAFLLGFALSLDAFGAGIGAALIGYSPIMMALLTALMSSIFVTAGLKCGKLFANVAWMQRFSFVPGILLIILGMWKI</sequence>
<dbReference type="PANTHER" id="PTHR35529:SF2">
    <property type="entry name" value="SPORULATION PROTEIN YTAF-RELATED"/>
    <property type="match status" value="1"/>
</dbReference>
<keyword evidence="7" id="KW-1185">Reference proteome</keyword>
<dbReference type="Proteomes" id="UP000095209">
    <property type="component" value="Unassembled WGS sequence"/>
</dbReference>
<keyword evidence="1" id="KW-1003">Cell membrane</keyword>
<reference evidence="6 7" key="1">
    <citation type="submission" date="2016-08" db="EMBL/GenBank/DDBJ databases">
        <title>Genome of Bacillus solimangrovi GH2-4.</title>
        <authorList>
            <person name="Lim S."/>
            <person name="Kim B.-C."/>
        </authorList>
    </citation>
    <scope>NUCLEOTIDE SEQUENCE [LARGE SCALE GENOMIC DNA]</scope>
    <source>
        <strain evidence="6 7">GH2-4</strain>
    </source>
</reference>
<dbReference type="Pfam" id="PF02659">
    <property type="entry name" value="Mntp"/>
    <property type="match status" value="2"/>
</dbReference>
<gene>
    <name evidence="6" type="ORF">BFG57_03790</name>
</gene>
<evidence type="ECO:0000256" key="5">
    <source>
        <dbReference type="SAM" id="Phobius"/>
    </source>
</evidence>
<evidence type="ECO:0000313" key="6">
    <source>
        <dbReference type="EMBL" id="OEH91867.1"/>
    </source>
</evidence>
<comment type="caution">
    <text evidence="6">The sequence shown here is derived from an EMBL/GenBank/DDBJ whole genome shotgun (WGS) entry which is preliminary data.</text>
</comment>
<dbReference type="RefSeq" id="WP_069718153.1">
    <property type="nucleotide sequence ID" value="NZ_MJEH01000044.1"/>
</dbReference>
<dbReference type="InterPro" id="IPR014205">
    <property type="entry name" value="Spore_YtaF"/>
</dbReference>
<protein>
    <submittedName>
        <fullName evidence="6">Sporulation membrane protein YtaF</fullName>
    </submittedName>
</protein>
<accession>A0A1E5LCQ8</accession>
<dbReference type="OrthoDB" id="1679205at2"/>
<dbReference type="NCBIfam" id="TIGR02840">
    <property type="entry name" value="spore_YtaF"/>
    <property type="match status" value="1"/>
</dbReference>
<evidence type="ECO:0000256" key="4">
    <source>
        <dbReference type="ARBA" id="ARBA00023136"/>
    </source>
</evidence>
<keyword evidence="4 5" id="KW-0472">Membrane</keyword>
<evidence type="ECO:0000256" key="1">
    <source>
        <dbReference type="ARBA" id="ARBA00022475"/>
    </source>
</evidence>
<organism evidence="6 7">
    <name type="scientific">Bacillus solimangrovi</name>
    <dbReference type="NCBI Taxonomy" id="1305675"/>
    <lineage>
        <taxon>Bacteria</taxon>
        <taxon>Bacillati</taxon>
        <taxon>Bacillota</taxon>
        <taxon>Bacilli</taxon>
        <taxon>Bacillales</taxon>
        <taxon>Bacillaceae</taxon>
        <taxon>Bacillus</taxon>
    </lineage>
</organism>
<feature type="transmembrane region" description="Helical" evidence="5">
    <location>
        <begin position="70"/>
        <end position="87"/>
    </location>
</feature>
<dbReference type="InterPro" id="IPR003810">
    <property type="entry name" value="Mntp/YtaF"/>
</dbReference>
<keyword evidence="2 5" id="KW-0812">Transmembrane</keyword>
<evidence type="ECO:0000256" key="3">
    <source>
        <dbReference type="ARBA" id="ARBA00022989"/>
    </source>
</evidence>
<dbReference type="AlphaFoldDB" id="A0A1E5LCQ8"/>
<name>A0A1E5LCQ8_9BACI</name>
<feature type="transmembrane region" description="Helical" evidence="5">
    <location>
        <begin position="192"/>
        <end position="209"/>
    </location>
</feature>
<feature type="transmembrane region" description="Helical" evidence="5">
    <location>
        <begin position="162"/>
        <end position="180"/>
    </location>
</feature>